<name>A0ABP4SYF5_9ACTN</name>
<proteinExistence type="predicted"/>
<evidence type="ECO:0000313" key="1">
    <source>
        <dbReference type="EMBL" id="GAA1679312.1"/>
    </source>
</evidence>
<dbReference type="RefSeq" id="WP_163567775.1">
    <property type="nucleotide sequence ID" value="NZ_BAAANY010000009.1"/>
</dbReference>
<reference evidence="2" key="1">
    <citation type="journal article" date="2019" name="Int. J. Syst. Evol. Microbiol.">
        <title>The Global Catalogue of Microorganisms (GCM) 10K type strain sequencing project: providing services to taxonomists for standard genome sequencing and annotation.</title>
        <authorList>
            <consortium name="The Broad Institute Genomics Platform"/>
            <consortium name="The Broad Institute Genome Sequencing Center for Infectious Disease"/>
            <person name="Wu L."/>
            <person name="Ma J."/>
        </authorList>
    </citation>
    <scope>NUCLEOTIDE SEQUENCE [LARGE SCALE GENOMIC DNA]</scope>
    <source>
        <strain evidence="2">JCM 14718</strain>
    </source>
</reference>
<organism evidence="1 2">
    <name type="scientific">Fodinicola feengrottensis</name>
    <dbReference type="NCBI Taxonomy" id="435914"/>
    <lineage>
        <taxon>Bacteria</taxon>
        <taxon>Bacillati</taxon>
        <taxon>Actinomycetota</taxon>
        <taxon>Actinomycetes</taxon>
        <taxon>Mycobacteriales</taxon>
        <taxon>Fodinicola</taxon>
    </lineage>
</organism>
<evidence type="ECO:0000313" key="2">
    <source>
        <dbReference type="Proteomes" id="UP001500618"/>
    </source>
</evidence>
<dbReference type="Proteomes" id="UP001500618">
    <property type="component" value="Unassembled WGS sequence"/>
</dbReference>
<gene>
    <name evidence="1" type="ORF">GCM10009765_30670</name>
</gene>
<keyword evidence="2" id="KW-1185">Reference proteome</keyword>
<dbReference type="EMBL" id="BAAANY010000009">
    <property type="protein sequence ID" value="GAA1679312.1"/>
    <property type="molecule type" value="Genomic_DNA"/>
</dbReference>
<protein>
    <submittedName>
        <fullName evidence="1">Uncharacterized protein</fullName>
    </submittedName>
</protein>
<comment type="caution">
    <text evidence="1">The sequence shown here is derived from an EMBL/GenBank/DDBJ whole genome shotgun (WGS) entry which is preliminary data.</text>
</comment>
<sequence>MGNRDAWDDNGEDLPAELVQVRQLVAAEIHRQLAMRHDLIQLPDVTEVAYAVAERLGQAFRIEWAPVWEQDRSDDDESLGPDGAAFYGSRLAQSDRYPIFDHDWPARQ</sequence>
<accession>A0ABP4SYF5</accession>